<accession>A0A645A8L6</accession>
<comment type="caution">
    <text evidence="1">The sequence shown here is derived from an EMBL/GenBank/DDBJ whole genome shotgun (WGS) entry which is preliminary data.</text>
</comment>
<dbReference type="EMBL" id="VSSQ01012448">
    <property type="protein sequence ID" value="MPM49266.1"/>
    <property type="molecule type" value="Genomic_DNA"/>
</dbReference>
<organism evidence="1">
    <name type="scientific">bioreactor metagenome</name>
    <dbReference type="NCBI Taxonomy" id="1076179"/>
    <lineage>
        <taxon>unclassified sequences</taxon>
        <taxon>metagenomes</taxon>
        <taxon>ecological metagenomes</taxon>
    </lineage>
</organism>
<evidence type="ECO:0000313" key="1">
    <source>
        <dbReference type="EMBL" id="MPM49266.1"/>
    </source>
</evidence>
<sequence length="279" mass="28882">MLLGQNGGGDQNRRLLSVQHAFHHAPQCHLRLAIAHISAQQPVHGPGPLHVRLDLLDGPKLVVRLRVRKCVLKFLLPRGIGRKGEAGLLLPRGVQGDEPLGKVLGGGLGLGFGPGPLRSAQLVQPGVSVVLAAADVLADLIQRRNRHVQAVPGGIVDFDIVLFHAVHRHSPNAGEPAHAVLGVDHQIAGGEVGGGLKLLPSGVLLELAPLLGGGGQLPLRQHREAKLGPLAARAQSPGGQPNLAGGGHGGVAQVQRGGNISVLQQPQQIFRPGLAAAEN</sequence>
<gene>
    <name evidence="1" type="ORF">SDC9_95994</name>
</gene>
<protein>
    <submittedName>
        <fullName evidence="1">Uncharacterized protein</fullName>
    </submittedName>
</protein>
<dbReference type="AlphaFoldDB" id="A0A645A8L6"/>
<reference evidence="1" key="1">
    <citation type="submission" date="2019-08" db="EMBL/GenBank/DDBJ databases">
        <authorList>
            <person name="Kucharzyk K."/>
            <person name="Murdoch R.W."/>
            <person name="Higgins S."/>
            <person name="Loffler F."/>
        </authorList>
    </citation>
    <scope>NUCLEOTIDE SEQUENCE</scope>
</reference>
<name>A0A645A8L6_9ZZZZ</name>
<proteinExistence type="predicted"/>